<comment type="caution">
    <text evidence="8">The sequence shown here is derived from an EMBL/GenBank/DDBJ whole genome shotgun (WGS) entry which is preliminary data.</text>
</comment>
<evidence type="ECO:0000313" key="9">
    <source>
        <dbReference type="Proteomes" id="UP000289411"/>
    </source>
</evidence>
<evidence type="ECO:0000256" key="5">
    <source>
        <dbReference type="ARBA" id="ARBA00048539"/>
    </source>
</evidence>
<dbReference type="InterPro" id="IPR012094">
    <property type="entry name" value="tRNA_Ile_lys_synt"/>
</dbReference>
<dbReference type="GO" id="GO:0005737">
    <property type="term" value="C:cytoplasm"/>
    <property type="evidence" value="ECO:0007669"/>
    <property type="project" value="UniProtKB-SubCell"/>
</dbReference>
<dbReference type="Proteomes" id="UP000289411">
    <property type="component" value="Unassembled WGS sequence"/>
</dbReference>
<dbReference type="AlphaFoldDB" id="A0A4Q2RKP0"/>
<reference evidence="8 9" key="2">
    <citation type="submission" date="2019-02" db="EMBL/GenBank/DDBJ databases">
        <title>'Lichenibacterium ramalinii' gen. nov. sp. nov., 'Lichenibacterium minor' gen. nov. sp. nov.</title>
        <authorList>
            <person name="Pankratov T."/>
        </authorList>
    </citation>
    <scope>NUCLEOTIDE SEQUENCE [LARGE SCALE GENOMIC DNA]</scope>
    <source>
        <strain evidence="8 9">RmlP001</strain>
    </source>
</reference>
<reference evidence="8 9" key="1">
    <citation type="submission" date="2018-09" db="EMBL/GenBank/DDBJ databases">
        <authorList>
            <person name="Grouzdev D.S."/>
            <person name="Krutkina M.S."/>
        </authorList>
    </citation>
    <scope>NUCLEOTIDE SEQUENCE [LARGE SCALE GENOMIC DNA]</scope>
    <source>
        <strain evidence="8 9">RmlP001</strain>
    </source>
</reference>
<feature type="domain" description="tRNA(Ile)-lysidine/2-thiocytidine synthase N-terminal" evidence="7">
    <location>
        <begin position="30"/>
        <end position="210"/>
    </location>
</feature>
<dbReference type="PANTHER" id="PTHR43033:SF1">
    <property type="entry name" value="TRNA(ILE)-LYSIDINE SYNTHASE-RELATED"/>
    <property type="match status" value="1"/>
</dbReference>
<comment type="similarity">
    <text evidence="6">Belongs to the tRNA(Ile)-lysidine synthase family.</text>
</comment>
<dbReference type="GO" id="GO:0006400">
    <property type="term" value="P:tRNA modification"/>
    <property type="evidence" value="ECO:0007669"/>
    <property type="project" value="UniProtKB-UniRule"/>
</dbReference>
<dbReference type="EC" id="6.3.4.19" evidence="6"/>
<keyword evidence="4 6" id="KW-0067">ATP-binding</keyword>
<feature type="binding site" evidence="6">
    <location>
        <begin position="35"/>
        <end position="40"/>
    </location>
    <ligand>
        <name>ATP</name>
        <dbReference type="ChEBI" id="CHEBI:30616"/>
    </ligand>
</feature>
<keyword evidence="6" id="KW-0963">Cytoplasm</keyword>
<dbReference type="InterPro" id="IPR011063">
    <property type="entry name" value="TilS/TtcA_N"/>
</dbReference>
<dbReference type="InterPro" id="IPR012795">
    <property type="entry name" value="tRNA_Ile_lys_synt_N"/>
</dbReference>
<organism evidence="8 9">
    <name type="scientific">Lichenibacterium ramalinae</name>
    <dbReference type="NCBI Taxonomy" id="2316527"/>
    <lineage>
        <taxon>Bacteria</taxon>
        <taxon>Pseudomonadati</taxon>
        <taxon>Pseudomonadota</taxon>
        <taxon>Alphaproteobacteria</taxon>
        <taxon>Hyphomicrobiales</taxon>
        <taxon>Lichenihabitantaceae</taxon>
        <taxon>Lichenibacterium</taxon>
    </lineage>
</organism>
<protein>
    <recommendedName>
        <fullName evidence="6">tRNA(Ile)-lysidine synthase</fullName>
        <ecNumber evidence="6">6.3.4.19</ecNumber>
    </recommendedName>
    <alternativeName>
        <fullName evidence="6">tRNA(Ile)-2-lysyl-cytidine synthase</fullName>
    </alternativeName>
    <alternativeName>
        <fullName evidence="6">tRNA(Ile)-lysidine synthetase</fullName>
    </alternativeName>
</protein>
<evidence type="ECO:0000256" key="6">
    <source>
        <dbReference type="HAMAP-Rule" id="MF_01161"/>
    </source>
</evidence>
<dbReference type="NCBIfam" id="TIGR02432">
    <property type="entry name" value="lysidine_TilS_N"/>
    <property type="match status" value="1"/>
</dbReference>
<dbReference type="InterPro" id="IPR014729">
    <property type="entry name" value="Rossmann-like_a/b/a_fold"/>
</dbReference>
<name>A0A4Q2RKP0_9HYPH</name>
<dbReference type="EMBL" id="QYBC01000002">
    <property type="protein sequence ID" value="RYB07139.1"/>
    <property type="molecule type" value="Genomic_DNA"/>
</dbReference>
<dbReference type="RefSeq" id="WP_129217711.1">
    <property type="nucleotide sequence ID" value="NZ_QYBC01000002.1"/>
</dbReference>
<dbReference type="HAMAP" id="MF_01161">
    <property type="entry name" value="tRNA_Ile_lys_synt"/>
    <property type="match status" value="1"/>
</dbReference>
<evidence type="ECO:0000256" key="4">
    <source>
        <dbReference type="ARBA" id="ARBA00022840"/>
    </source>
</evidence>
<evidence type="ECO:0000313" key="8">
    <source>
        <dbReference type="EMBL" id="RYB07139.1"/>
    </source>
</evidence>
<keyword evidence="1 6" id="KW-0436">Ligase</keyword>
<comment type="domain">
    <text evidence="6">The N-terminal region contains the highly conserved SGGXDS motif, predicted to be a P-loop motif involved in ATP binding.</text>
</comment>
<dbReference type="GO" id="GO:0005524">
    <property type="term" value="F:ATP binding"/>
    <property type="evidence" value="ECO:0007669"/>
    <property type="project" value="UniProtKB-UniRule"/>
</dbReference>
<keyword evidence="9" id="KW-1185">Reference proteome</keyword>
<sequence length="346" mass="36028">MTASAAERDGPLGLDEARRLLAPSAAPSSVLLAVSGGPDSIALMGLMAALAADVPGGPALAVATVDHGLRPTARAEAEAVLAAAARLGLPGHLLAWDGPKPATRLQERARHHRYALLGACARDIGATHLVTAHTRDDQAETVLFRLMRGSGPAGLAGMAPRTVRDGIVHLRPLLDVPKARLVATCRVRGWAFVEDPANADPRFARARLRALMPGLAAEGLDAARFAVLARRMAEAEAALAAQAERSLSEAARGPGRFDGGRLLAEPPAVRQRALDLVLTRLGAAPGRPRLERVERLAEALSCAARAGTPLRRTLHGAVVALDGRGLLTLAPAPPRRPGGTAPERHP</sequence>
<comment type="catalytic activity">
    <reaction evidence="5 6">
        <text>cytidine(34) in tRNA(Ile2) + L-lysine + ATP = lysidine(34) in tRNA(Ile2) + AMP + diphosphate + H(+)</text>
        <dbReference type="Rhea" id="RHEA:43744"/>
        <dbReference type="Rhea" id="RHEA-COMP:10625"/>
        <dbReference type="Rhea" id="RHEA-COMP:10670"/>
        <dbReference type="ChEBI" id="CHEBI:15378"/>
        <dbReference type="ChEBI" id="CHEBI:30616"/>
        <dbReference type="ChEBI" id="CHEBI:32551"/>
        <dbReference type="ChEBI" id="CHEBI:33019"/>
        <dbReference type="ChEBI" id="CHEBI:82748"/>
        <dbReference type="ChEBI" id="CHEBI:83665"/>
        <dbReference type="ChEBI" id="CHEBI:456215"/>
        <dbReference type="EC" id="6.3.4.19"/>
    </reaction>
</comment>
<dbReference type="OrthoDB" id="9807403at2"/>
<dbReference type="Pfam" id="PF01171">
    <property type="entry name" value="ATP_bind_3"/>
    <property type="match status" value="1"/>
</dbReference>
<keyword evidence="2 6" id="KW-0819">tRNA processing</keyword>
<gene>
    <name evidence="6 8" type="primary">tilS</name>
    <name evidence="8" type="ORF">D3272_03460</name>
</gene>
<evidence type="ECO:0000256" key="1">
    <source>
        <dbReference type="ARBA" id="ARBA00022598"/>
    </source>
</evidence>
<dbReference type="GO" id="GO:0032267">
    <property type="term" value="F:tRNA(Ile)-lysidine synthase activity"/>
    <property type="evidence" value="ECO:0007669"/>
    <property type="project" value="UniProtKB-EC"/>
</dbReference>
<accession>A0A4Q2RKP0</accession>
<evidence type="ECO:0000256" key="3">
    <source>
        <dbReference type="ARBA" id="ARBA00022741"/>
    </source>
</evidence>
<keyword evidence="3 6" id="KW-0547">Nucleotide-binding</keyword>
<evidence type="ECO:0000259" key="7">
    <source>
        <dbReference type="Pfam" id="PF01171"/>
    </source>
</evidence>
<proteinExistence type="inferred from homology"/>
<comment type="function">
    <text evidence="6">Ligates lysine onto the cytidine present at position 34 of the AUA codon-specific tRNA(Ile) that contains the anticodon CAU, in an ATP-dependent manner. Cytidine is converted to lysidine, thus changing the amino acid specificity of the tRNA from methionine to isoleucine.</text>
</comment>
<comment type="subcellular location">
    <subcellularLocation>
        <location evidence="6">Cytoplasm</location>
    </subcellularLocation>
</comment>
<dbReference type="Gene3D" id="3.40.50.620">
    <property type="entry name" value="HUPs"/>
    <property type="match status" value="1"/>
</dbReference>
<evidence type="ECO:0000256" key="2">
    <source>
        <dbReference type="ARBA" id="ARBA00022694"/>
    </source>
</evidence>
<dbReference type="PANTHER" id="PTHR43033">
    <property type="entry name" value="TRNA(ILE)-LYSIDINE SYNTHASE-RELATED"/>
    <property type="match status" value="1"/>
</dbReference>
<dbReference type="SUPFAM" id="SSF52402">
    <property type="entry name" value="Adenine nucleotide alpha hydrolases-like"/>
    <property type="match status" value="1"/>
</dbReference>
<dbReference type="CDD" id="cd01992">
    <property type="entry name" value="TilS_N"/>
    <property type="match status" value="1"/>
</dbReference>